<dbReference type="AlphaFoldDB" id="A0A2P5BIN0"/>
<sequence length="71" mass="7730">MRPLPPPLAGPVPTPLPMPSVPRTPLSSRPRPPSRSLLPRVPPPLPAHSSGPASNEELWINKYHFLLLAMT</sequence>
<reference evidence="3" key="1">
    <citation type="submission" date="2016-06" db="EMBL/GenBank/DDBJ databases">
        <title>Parallel loss of symbiosis genes in relatives of nitrogen-fixing non-legume Parasponia.</title>
        <authorList>
            <person name="Van Velzen R."/>
            <person name="Holmer R."/>
            <person name="Bu F."/>
            <person name="Rutten L."/>
            <person name="Van Zeijl A."/>
            <person name="Liu W."/>
            <person name="Santuari L."/>
            <person name="Cao Q."/>
            <person name="Sharma T."/>
            <person name="Shen D."/>
            <person name="Roswanjaya Y."/>
            <person name="Wardhani T."/>
            <person name="Kalhor M.S."/>
            <person name="Jansen J."/>
            <person name="Van den Hoogen J."/>
            <person name="Gungor B."/>
            <person name="Hartog M."/>
            <person name="Hontelez J."/>
            <person name="Verver J."/>
            <person name="Yang W.-C."/>
            <person name="Schijlen E."/>
            <person name="Repin R."/>
            <person name="Schilthuizen M."/>
            <person name="Schranz E."/>
            <person name="Heidstra R."/>
            <person name="Miyata K."/>
            <person name="Fedorova E."/>
            <person name="Kohlen W."/>
            <person name="Bisseling T."/>
            <person name="Smit S."/>
            <person name="Geurts R."/>
        </authorList>
    </citation>
    <scope>NUCLEOTIDE SEQUENCE [LARGE SCALE GENOMIC DNA]</scope>
    <source>
        <strain evidence="3">cv. WU1-14</strain>
    </source>
</reference>
<evidence type="ECO:0000313" key="2">
    <source>
        <dbReference type="EMBL" id="PON48640.1"/>
    </source>
</evidence>
<evidence type="ECO:0000313" key="3">
    <source>
        <dbReference type="Proteomes" id="UP000237105"/>
    </source>
</evidence>
<dbReference type="EMBL" id="JXTB01000273">
    <property type="protein sequence ID" value="PON48640.1"/>
    <property type="molecule type" value="Genomic_DNA"/>
</dbReference>
<name>A0A2P5BIN0_PARAD</name>
<comment type="caution">
    <text evidence="2">The sequence shown here is derived from an EMBL/GenBank/DDBJ whole genome shotgun (WGS) entry which is preliminary data.</text>
</comment>
<feature type="compositionally biased region" description="Low complexity" evidence="1">
    <location>
        <begin position="23"/>
        <end position="39"/>
    </location>
</feature>
<evidence type="ECO:0000256" key="1">
    <source>
        <dbReference type="SAM" id="MobiDB-lite"/>
    </source>
</evidence>
<keyword evidence="3" id="KW-1185">Reference proteome</keyword>
<proteinExistence type="predicted"/>
<dbReference type="Proteomes" id="UP000237105">
    <property type="component" value="Unassembled WGS sequence"/>
</dbReference>
<protein>
    <submittedName>
        <fullName evidence="2">Uncharacterized protein</fullName>
    </submittedName>
</protein>
<organism evidence="2 3">
    <name type="scientific">Parasponia andersonii</name>
    <name type="common">Sponia andersonii</name>
    <dbReference type="NCBI Taxonomy" id="3476"/>
    <lineage>
        <taxon>Eukaryota</taxon>
        <taxon>Viridiplantae</taxon>
        <taxon>Streptophyta</taxon>
        <taxon>Embryophyta</taxon>
        <taxon>Tracheophyta</taxon>
        <taxon>Spermatophyta</taxon>
        <taxon>Magnoliopsida</taxon>
        <taxon>eudicotyledons</taxon>
        <taxon>Gunneridae</taxon>
        <taxon>Pentapetalae</taxon>
        <taxon>rosids</taxon>
        <taxon>fabids</taxon>
        <taxon>Rosales</taxon>
        <taxon>Cannabaceae</taxon>
        <taxon>Parasponia</taxon>
    </lineage>
</organism>
<gene>
    <name evidence="2" type="ORF">PanWU01x14_236050</name>
</gene>
<feature type="region of interest" description="Disordered" evidence="1">
    <location>
        <begin position="1"/>
        <end position="54"/>
    </location>
</feature>
<feature type="compositionally biased region" description="Pro residues" evidence="1">
    <location>
        <begin position="1"/>
        <end position="22"/>
    </location>
</feature>
<accession>A0A2P5BIN0</accession>